<dbReference type="EMBL" id="AP018227">
    <property type="protein sequence ID" value="BAY82814.1"/>
    <property type="molecule type" value="Genomic_DNA"/>
</dbReference>
<keyword evidence="4" id="KW-1185">Reference proteome</keyword>
<protein>
    <submittedName>
        <fullName evidence="3">Uncharacterized protein</fullName>
    </submittedName>
</protein>
<evidence type="ECO:0000256" key="2">
    <source>
        <dbReference type="SAM" id="Phobius"/>
    </source>
</evidence>
<evidence type="ECO:0000313" key="3">
    <source>
        <dbReference type="EMBL" id="BAY82814.1"/>
    </source>
</evidence>
<keyword evidence="2" id="KW-1133">Transmembrane helix</keyword>
<sequence length="210" mass="24006">MNENNIPSDNFGEKLDSHLTPVDSNRELVSVTETREIPDYSQQHIDELHKKIAELKTASEKSSKKYERIIGRLRFRLSLLSSFWFITVLLLSGVFGWFGSRWYNQLQLQKQLATFSPEKVQEIDKIRTEIRQFSQTIIPQLQTEIKANQEQITKLDAKIDKNQKSTSVLVKTIQDLLNPEATETTVENQSSSTEVSPTPSPTATTINPNN</sequence>
<organism evidence="3 4">
    <name type="scientific">Calothrix parasitica NIES-267</name>
    <dbReference type="NCBI Taxonomy" id="1973488"/>
    <lineage>
        <taxon>Bacteria</taxon>
        <taxon>Bacillati</taxon>
        <taxon>Cyanobacteriota</taxon>
        <taxon>Cyanophyceae</taxon>
        <taxon>Nostocales</taxon>
        <taxon>Calotrichaceae</taxon>
        <taxon>Calothrix</taxon>
    </lineage>
</organism>
<dbReference type="Proteomes" id="UP000218418">
    <property type="component" value="Chromosome"/>
</dbReference>
<feature type="transmembrane region" description="Helical" evidence="2">
    <location>
        <begin position="77"/>
        <end position="98"/>
    </location>
</feature>
<name>A0A1Z4LNQ8_9CYAN</name>
<keyword evidence="2" id="KW-0812">Transmembrane</keyword>
<keyword evidence="2" id="KW-0472">Membrane</keyword>
<proteinExistence type="predicted"/>
<gene>
    <name evidence="3" type="ORF">NIES267_22980</name>
</gene>
<accession>A0A1Z4LNQ8</accession>
<evidence type="ECO:0000313" key="4">
    <source>
        <dbReference type="Proteomes" id="UP000218418"/>
    </source>
</evidence>
<evidence type="ECO:0000256" key="1">
    <source>
        <dbReference type="SAM" id="MobiDB-lite"/>
    </source>
</evidence>
<feature type="region of interest" description="Disordered" evidence="1">
    <location>
        <begin position="181"/>
        <end position="210"/>
    </location>
</feature>
<reference evidence="3 4" key="1">
    <citation type="submission" date="2017-06" db="EMBL/GenBank/DDBJ databases">
        <title>Genome sequencing of cyanobaciteial culture collection at National Institute for Environmental Studies (NIES).</title>
        <authorList>
            <person name="Hirose Y."/>
            <person name="Shimura Y."/>
            <person name="Fujisawa T."/>
            <person name="Nakamura Y."/>
            <person name="Kawachi M."/>
        </authorList>
    </citation>
    <scope>NUCLEOTIDE SEQUENCE [LARGE SCALE GENOMIC DNA]</scope>
    <source>
        <strain evidence="3 4">NIES-267</strain>
    </source>
</reference>
<feature type="compositionally biased region" description="Low complexity" evidence="1">
    <location>
        <begin position="190"/>
        <end position="210"/>
    </location>
</feature>
<dbReference type="AlphaFoldDB" id="A0A1Z4LNQ8"/>